<keyword evidence="3" id="KW-0596">Phosphopantetheine</keyword>
<dbReference type="Gene3D" id="3.30.300.30">
    <property type="match status" value="2"/>
</dbReference>
<dbReference type="Gene3D" id="3.30.559.30">
    <property type="entry name" value="Nonribosomal peptide synthetase, condensation domain"/>
    <property type="match status" value="2"/>
</dbReference>
<keyword evidence="6" id="KW-0067">ATP-binding</keyword>
<dbReference type="PROSITE" id="PS50075">
    <property type="entry name" value="CARRIER"/>
    <property type="match status" value="2"/>
</dbReference>
<dbReference type="SUPFAM" id="SSF56801">
    <property type="entry name" value="Acetyl-CoA synthetase-like"/>
    <property type="match status" value="2"/>
</dbReference>
<dbReference type="NCBIfam" id="NF003417">
    <property type="entry name" value="PRK04813.1"/>
    <property type="match status" value="2"/>
</dbReference>
<dbReference type="SMART" id="SM00823">
    <property type="entry name" value="PKS_PP"/>
    <property type="match status" value="2"/>
</dbReference>
<dbReference type="InterPro" id="IPR000873">
    <property type="entry name" value="AMP-dep_synth/lig_dom"/>
</dbReference>
<dbReference type="GO" id="GO:0005829">
    <property type="term" value="C:cytosol"/>
    <property type="evidence" value="ECO:0007669"/>
    <property type="project" value="TreeGrafter"/>
</dbReference>
<evidence type="ECO:0000256" key="2">
    <source>
        <dbReference type="ARBA" id="ARBA00006432"/>
    </source>
</evidence>
<dbReference type="FunFam" id="1.10.1200.10:FF:000005">
    <property type="entry name" value="Nonribosomal peptide synthetase 1"/>
    <property type="match status" value="1"/>
</dbReference>
<dbReference type="Gene3D" id="2.30.38.10">
    <property type="entry name" value="Luciferase, Domain 3"/>
    <property type="match status" value="2"/>
</dbReference>
<comment type="caution">
    <text evidence="8">The sequence shown here is derived from an EMBL/GenBank/DDBJ whole genome shotgun (WGS) entry which is preliminary data.</text>
</comment>
<dbReference type="Gene3D" id="3.40.50.980">
    <property type="match status" value="4"/>
</dbReference>
<evidence type="ECO:0000259" key="7">
    <source>
        <dbReference type="PROSITE" id="PS50075"/>
    </source>
</evidence>
<comment type="similarity">
    <text evidence="2">Belongs to the ATP-dependent AMP-binding enzyme family.</text>
</comment>
<keyword evidence="5" id="KW-0547">Nucleotide-binding</keyword>
<sequence>MSFDDFKISSNDVEDILPLSPLQEGILFEYQTSNNKELYFEQLRVSLSGKFNKRAFTETWEKVLSYNPALRSIFRWNNLDKPIQIVLKCKELMIHELDLSGIKEQQSIKLEKLLKEERQKGIKLQSQPFYLTLCKLDDEKYEMVLNFHHILFDGWSTSIIISEFLTIYEAIVNNREYSIPFKNGYKDYLRSIQNRDTNAEREYWNNYLSGYGIKEIMLQNDEGMKSDNLPQSCEYIVEFPEQFINKMKKLSLEHQFTLANFFYTAWGLLVRRYVGDNDIVFGTTVSNRSEAIRDIDKLVGLFINTLPLRFNLNEKLTVIDAIHTVSENTRKREKFLSTPLFEIKKYCGIDMKASLFDTNIVIENYPIFNNKESVENSIKVDSFNMHESVNFKLMVEVIIFEGLQIKFLYNQNQINSNEIEMIAGHFKQLITNMVENPELDFNEIDILTEKEKTFLLSSVQKQVSTDNFTINQLIDKSITNNFNKTAIIFEDKELTYQELDTKLKNLSNVLIRKKIEREEVIGVFLNRSIETIVSILAILKVGGAFLPIDPNLPHNRVVAMLKQSKARKVITVKELAGELPAFAETIDLSDSELYRNSVNDEFEVEINPGSLAYVYFTSGSTGTPKGIMIEHRNIANFLEGFASEISLSDCSKILSVTSISFDPFLVESLLALSQGKTCVLANYEQSVDPEMLKSLVKKHEVDLMQLTPSRLLNLIYDEECQDWMKSIKVLLVGGEKFDKKIIEILDGKISAKIYNLYGPTETTVWSTAYEIKEGDIKIGKPINNVNYFIVNPLNYKQLQPIGLKGEICITGSGTGRGYINSPELTKAAFVEDIFSNNQIMYKTGDIAIQFPDKTMKYLSRNDNQVKIRGYRIELNEIENVLFQSKQVKTTAVTIYTDHKHEPSICVYYVPSTNKVTDSTIKEELEKWLPYYMIPTYFISLKEMPINNNGKINRQKLPKPNVKTSEMDRNIKPQSKLQSQLVRIWSEVLERNDITINDNFFELGGHSLLASRIAIKIREQLKVNIPITQLFKDDTIRSLAEYIEENFVEKQEEDNKEGAKSLGNKHIASSSQKRMYILHQIDNAQTAYNLPAIYKIEGQLNKERLELAVNELVKRHEILKSFFLREENNVYQVTSENPISPIEYEKVENLKIDKAYLDFIKPFDLSKAPLWRIKVITVNEDEQWLLFDMHHIISDGTSLNLLVKEFLLLYQDGKTNENGVQYREYALNQQERLLNDSYKQQENYWLKKLEGKIPVLQLPTDYTRPIKQSFEGERIKFDISDELVVKLKEYARIHRFTLFNILLGTFNILISKYTGRSDIIVGTPISGRLSSRYDNTLGMFVNTLPLRSFPNKEKNINEYLEELKLVISEAIENQEYPFEEMINQINLQRDTSRNALFDVMFSFQSSVNQELNIPGMKINKVEQTHKHSKCDVTLEVLQRGVNFEVMFEYCSGIFKKDTIMRMYDHFINILEQICSGKNLDINSLELTTLKERNMILEHFNKLEKNYPETSICSLFELQARKNPDKIAIIYKNQHYSYSEINEKANQIARFLQKQGVKSGEVVALMLERSPLMFIGIMAVLKMGAAYLPLQPEPLTERSKYILKDSNAKIILTQDKLIPYTEEYCTMSIEDSAINFEETTDLKNVIRLEQLAYLMYTSGSTGTPKGVLIRHKSISNLLFGLEEMYPLKRADAFLLKTNYIFDVSIPEMFGWFINEPGRLVILEHNKEVDSAEILNEIRKNKVTHINFVPSMLDIFLRYVKKYREPNGLSLKYIFVAGETFNKELAKSCLNIFPNVCLENLYGPTETTVYATGYSIKSSNMLNSAIPIGKPLHNIKALIINETGKLQPVGIPGELCIGGKGLAVGYLNKPKLNNENFIKEMFGIGSFYRTGDLAKWDEEGNVIFLGRKDHQVKLRGYRIELGEIESKMLEFKPIEQVVVIKKNNQGEEDYLVAYLKSKTKTSIVELRAFLQKYLPYYMIPSYFRQLEDFPVLPSGKIDRSALPNPSAVYHKETKEIDNSLNEEQAFIKQIWSSILKNDLIGIDDNFFEIGGSSLGVIRMFEYIDEKYPGKLTVADIFSYKTIKAIAEKLSEKIQTNSRRNLDTLYLPEHYFVSGDSYEAKQRITKNIDSNIGEQLAYLSRNYNFSVEKFYLSVYTYLLSQVIKKSIFSVYILENNEELREMEVDLSNITDIFDLVNYFEKNSYKDIGIDQIREVQRLYKNIEVGEFVPLFSYQPKNDRVLLENFDLVIGCHQSENNFKVECIFDNNILKGEKVKLLIDNYCKFVEASLSLIRS</sequence>
<evidence type="ECO:0000256" key="3">
    <source>
        <dbReference type="ARBA" id="ARBA00022450"/>
    </source>
</evidence>
<dbReference type="CDD" id="cd05930">
    <property type="entry name" value="A_NRPS"/>
    <property type="match status" value="2"/>
</dbReference>
<dbReference type="EMBL" id="NUDP01000089">
    <property type="protein sequence ID" value="PEM66573.1"/>
    <property type="molecule type" value="Genomic_DNA"/>
</dbReference>
<dbReference type="InterPro" id="IPR001242">
    <property type="entry name" value="Condensation_dom"/>
</dbReference>
<dbReference type="Pfam" id="PF00501">
    <property type="entry name" value="AMP-binding"/>
    <property type="match status" value="2"/>
</dbReference>
<dbReference type="Pfam" id="PF00668">
    <property type="entry name" value="Condensation"/>
    <property type="match status" value="2"/>
</dbReference>
<accession>A0A2B5RVN4</accession>
<feature type="domain" description="Carrier" evidence="7">
    <location>
        <begin position="971"/>
        <end position="1046"/>
    </location>
</feature>
<dbReference type="SUPFAM" id="SSF52777">
    <property type="entry name" value="CoA-dependent acyltransferases"/>
    <property type="match status" value="4"/>
</dbReference>
<gene>
    <name evidence="8" type="ORF">CN613_22115</name>
</gene>
<dbReference type="FunFam" id="3.40.50.980:FF:000001">
    <property type="entry name" value="Non-ribosomal peptide synthetase"/>
    <property type="match status" value="2"/>
</dbReference>
<dbReference type="InterPro" id="IPR023213">
    <property type="entry name" value="CAT-like_dom_sf"/>
</dbReference>
<evidence type="ECO:0000313" key="8">
    <source>
        <dbReference type="EMBL" id="PEM66573.1"/>
    </source>
</evidence>
<dbReference type="Proteomes" id="UP000219775">
    <property type="component" value="Unassembled WGS sequence"/>
</dbReference>
<dbReference type="PANTHER" id="PTHR45527">
    <property type="entry name" value="NONRIBOSOMAL PEPTIDE SYNTHETASE"/>
    <property type="match status" value="1"/>
</dbReference>
<dbReference type="GO" id="GO:0003824">
    <property type="term" value="F:catalytic activity"/>
    <property type="evidence" value="ECO:0007669"/>
    <property type="project" value="InterPro"/>
</dbReference>
<evidence type="ECO:0000256" key="4">
    <source>
        <dbReference type="ARBA" id="ARBA00022553"/>
    </source>
</evidence>
<dbReference type="InterPro" id="IPR020845">
    <property type="entry name" value="AMP-binding_CS"/>
</dbReference>
<dbReference type="Pfam" id="PF00550">
    <property type="entry name" value="PP-binding"/>
    <property type="match status" value="2"/>
</dbReference>
<dbReference type="GO" id="GO:0005524">
    <property type="term" value="F:ATP binding"/>
    <property type="evidence" value="ECO:0007669"/>
    <property type="project" value="UniProtKB-KW"/>
</dbReference>
<comment type="cofactor">
    <cofactor evidence="1">
        <name>pantetheine 4'-phosphate</name>
        <dbReference type="ChEBI" id="CHEBI:47942"/>
    </cofactor>
</comment>
<proteinExistence type="inferred from homology"/>
<dbReference type="SUPFAM" id="SSF47336">
    <property type="entry name" value="ACP-like"/>
    <property type="match status" value="2"/>
</dbReference>
<dbReference type="NCBIfam" id="TIGR01733">
    <property type="entry name" value="AA-adenyl-dom"/>
    <property type="match status" value="2"/>
</dbReference>
<evidence type="ECO:0000256" key="1">
    <source>
        <dbReference type="ARBA" id="ARBA00001957"/>
    </source>
</evidence>
<dbReference type="PANTHER" id="PTHR45527:SF1">
    <property type="entry name" value="FATTY ACID SYNTHASE"/>
    <property type="match status" value="1"/>
</dbReference>
<dbReference type="GO" id="GO:0044550">
    <property type="term" value="P:secondary metabolite biosynthetic process"/>
    <property type="evidence" value="ECO:0007669"/>
    <property type="project" value="TreeGrafter"/>
</dbReference>
<dbReference type="GO" id="GO:0043041">
    <property type="term" value="P:amino acid activation for nonribosomal peptide biosynthetic process"/>
    <property type="evidence" value="ECO:0007669"/>
    <property type="project" value="TreeGrafter"/>
</dbReference>
<reference evidence="8 9" key="1">
    <citation type="submission" date="2017-09" db="EMBL/GenBank/DDBJ databases">
        <title>Large-scale bioinformatics analysis of Bacillus genomes uncovers conserved roles of natural products in bacterial physiology.</title>
        <authorList>
            <consortium name="Agbiome Team Llc"/>
            <person name="Bleich R.M."/>
            <person name="Grubbs K.J."/>
            <person name="Santa Maria K.C."/>
            <person name="Allen S.E."/>
            <person name="Farag S."/>
            <person name="Shank E.A."/>
            <person name="Bowers A."/>
        </authorList>
    </citation>
    <scope>NUCLEOTIDE SEQUENCE [LARGE SCALE GENOMIC DNA]</scope>
    <source>
        <strain evidence="8 9">AFS009893</strain>
    </source>
</reference>
<dbReference type="InterPro" id="IPR020806">
    <property type="entry name" value="PKS_PP-bd"/>
</dbReference>
<dbReference type="InterPro" id="IPR009081">
    <property type="entry name" value="PP-bd_ACP"/>
</dbReference>
<protein>
    <recommendedName>
        <fullName evidence="7">Carrier domain-containing protein</fullName>
    </recommendedName>
</protein>
<dbReference type="InterPro" id="IPR036736">
    <property type="entry name" value="ACP-like_sf"/>
</dbReference>
<evidence type="ECO:0000256" key="6">
    <source>
        <dbReference type="ARBA" id="ARBA00022840"/>
    </source>
</evidence>
<feature type="domain" description="Carrier" evidence="7">
    <location>
        <begin position="2015"/>
        <end position="2090"/>
    </location>
</feature>
<organism evidence="8 9">
    <name type="scientific">Bacillus pseudomycoides</name>
    <dbReference type="NCBI Taxonomy" id="64104"/>
    <lineage>
        <taxon>Bacteria</taxon>
        <taxon>Bacillati</taxon>
        <taxon>Bacillota</taxon>
        <taxon>Bacilli</taxon>
        <taxon>Bacillales</taxon>
        <taxon>Bacillaceae</taxon>
        <taxon>Bacillus</taxon>
        <taxon>Bacillus cereus group</taxon>
    </lineage>
</organism>
<dbReference type="InterPro" id="IPR010071">
    <property type="entry name" value="AA_adenyl_dom"/>
</dbReference>
<evidence type="ECO:0000256" key="5">
    <source>
        <dbReference type="ARBA" id="ARBA00022741"/>
    </source>
</evidence>
<dbReference type="CDD" id="cd19531">
    <property type="entry name" value="LCL_NRPS-like"/>
    <property type="match status" value="1"/>
</dbReference>
<dbReference type="PROSITE" id="PS00455">
    <property type="entry name" value="AMP_BINDING"/>
    <property type="match status" value="2"/>
</dbReference>
<dbReference type="RefSeq" id="WP_097969590.1">
    <property type="nucleotide sequence ID" value="NZ_NUBH01000063.1"/>
</dbReference>
<dbReference type="GO" id="GO:0031177">
    <property type="term" value="F:phosphopantetheine binding"/>
    <property type="evidence" value="ECO:0007669"/>
    <property type="project" value="InterPro"/>
</dbReference>
<name>A0A2B5RVN4_9BACI</name>
<keyword evidence="4" id="KW-0597">Phosphoprotein</keyword>
<evidence type="ECO:0000313" key="9">
    <source>
        <dbReference type="Proteomes" id="UP000219775"/>
    </source>
</evidence>
<dbReference type="GO" id="GO:0008610">
    <property type="term" value="P:lipid biosynthetic process"/>
    <property type="evidence" value="ECO:0007669"/>
    <property type="project" value="UniProtKB-ARBA"/>
</dbReference>
<dbReference type="Gene3D" id="3.30.559.10">
    <property type="entry name" value="Chloramphenicol acetyltransferase-like domain"/>
    <property type="match status" value="2"/>
</dbReference>
<dbReference type="Gene3D" id="1.10.1200.10">
    <property type="entry name" value="ACP-like"/>
    <property type="match status" value="2"/>
</dbReference>
<dbReference type="InterPro" id="IPR045851">
    <property type="entry name" value="AMP-bd_C_sf"/>
</dbReference>